<feature type="domain" description="UspA" evidence="2">
    <location>
        <begin position="1"/>
        <end position="129"/>
    </location>
</feature>
<dbReference type="RefSeq" id="WP_263843661.1">
    <property type="nucleotide sequence ID" value="NZ_JALIEB010000004.1"/>
</dbReference>
<sequence length="284" mass="30531">MLRKILVPVRGDGLVETVLRHAATLAQYHRAHIVIAHCRARGEDLMPYGVPMPSFARKTMMKQAQELADQQEQALREDLHRLAQTLDLDETKAATEAVTTVEFIEEHGRMADVIKHNGRLADLIVVAKPDRDRNLGTNSLKSALFQTGRPVLMCPTGGAVPTDFGDRVAIAWNGSLEASRSVALTLDLVAAAGSVVILAGGSGEPHGATAEELVDYYKLRNISAEIQRFDAQSPGAVLLDKAKASGAGLLVMGAYSASHERETLFGGNTQEVVDQADIPVVLAH</sequence>
<proteinExistence type="inferred from homology"/>
<feature type="domain" description="UspA" evidence="2">
    <location>
        <begin position="227"/>
        <end position="283"/>
    </location>
</feature>
<name>A0ABT3BDW8_9RHOB</name>
<dbReference type="Pfam" id="PF00582">
    <property type="entry name" value="Usp"/>
    <property type="match status" value="2"/>
</dbReference>
<keyword evidence="4" id="KW-1185">Reference proteome</keyword>
<accession>A0ABT3BDW8</accession>
<comment type="similarity">
    <text evidence="1">Belongs to the universal stress protein A family.</text>
</comment>
<protein>
    <submittedName>
        <fullName evidence="3">Universal stress protein</fullName>
    </submittedName>
</protein>
<gene>
    <name evidence="3" type="ORF">MUB52_07840</name>
</gene>
<reference evidence="3 4" key="1">
    <citation type="submission" date="2022-04" db="EMBL/GenBank/DDBJ databases">
        <title>Roseobacter sp. WL0113 is a bacterium isolated from neritic sediment.</title>
        <authorList>
            <person name="Wang L."/>
            <person name="He W."/>
            <person name="Zhang D.-F."/>
        </authorList>
    </citation>
    <scope>NUCLEOTIDE SEQUENCE [LARGE SCALE GENOMIC DNA]</scope>
    <source>
        <strain evidence="3 4">WL0113</strain>
    </source>
</reference>
<dbReference type="CDD" id="cd00293">
    <property type="entry name" value="USP-like"/>
    <property type="match status" value="2"/>
</dbReference>
<evidence type="ECO:0000256" key="1">
    <source>
        <dbReference type="ARBA" id="ARBA00008791"/>
    </source>
</evidence>
<evidence type="ECO:0000313" key="3">
    <source>
        <dbReference type="EMBL" id="MCV3271334.1"/>
    </source>
</evidence>
<organism evidence="3 4">
    <name type="scientific">Roseobacter sinensis</name>
    <dbReference type="NCBI Taxonomy" id="2931391"/>
    <lineage>
        <taxon>Bacteria</taxon>
        <taxon>Pseudomonadati</taxon>
        <taxon>Pseudomonadota</taxon>
        <taxon>Alphaproteobacteria</taxon>
        <taxon>Rhodobacterales</taxon>
        <taxon>Roseobacteraceae</taxon>
        <taxon>Roseobacter</taxon>
    </lineage>
</organism>
<dbReference type="InterPro" id="IPR006015">
    <property type="entry name" value="Universal_stress_UspA"/>
</dbReference>
<dbReference type="PRINTS" id="PR01438">
    <property type="entry name" value="UNVRSLSTRESS"/>
</dbReference>
<dbReference type="Gene3D" id="3.40.50.12370">
    <property type="match status" value="1"/>
</dbReference>
<dbReference type="SUPFAM" id="SSF52402">
    <property type="entry name" value="Adenine nucleotide alpha hydrolases-like"/>
    <property type="match status" value="2"/>
</dbReference>
<dbReference type="PANTHER" id="PTHR46268">
    <property type="entry name" value="STRESS RESPONSE PROTEIN NHAX"/>
    <property type="match status" value="1"/>
</dbReference>
<dbReference type="PANTHER" id="PTHR46268:SF15">
    <property type="entry name" value="UNIVERSAL STRESS PROTEIN HP_0031"/>
    <property type="match status" value="1"/>
</dbReference>
<dbReference type="InterPro" id="IPR006016">
    <property type="entry name" value="UspA"/>
</dbReference>
<dbReference type="Proteomes" id="UP001208690">
    <property type="component" value="Unassembled WGS sequence"/>
</dbReference>
<evidence type="ECO:0000313" key="4">
    <source>
        <dbReference type="Proteomes" id="UP001208690"/>
    </source>
</evidence>
<evidence type="ECO:0000259" key="2">
    <source>
        <dbReference type="Pfam" id="PF00582"/>
    </source>
</evidence>
<comment type="caution">
    <text evidence="3">The sequence shown here is derived from an EMBL/GenBank/DDBJ whole genome shotgun (WGS) entry which is preliminary data.</text>
</comment>
<dbReference type="EMBL" id="JALIEB010000004">
    <property type="protein sequence ID" value="MCV3271334.1"/>
    <property type="molecule type" value="Genomic_DNA"/>
</dbReference>